<dbReference type="Proteomes" id="UP000016662">
    <property type="component" value="Unassembled WGS sequence"/>
</dbReference>
<dbReference type="RefSeq" id="WP_021682937.1">
    <property type="nucleotide sequence ID" value="NZ_KI260449.1"/>
</dbReference>
<keyword evidence="2" id="KW-1185">Reference proteome</keyword>
<proteinExistence type="predicted"/>
<sequence>MSKKMFAGSGLFRIDFDREKKLIRLDFSGNDEDNTCFRNDASILFFVSNSYCNAYHCLERELKSRFENNTIKDVGHIILPYFFNFRHFVELELKALIVAITNQSPKLTHDLDTLLVQVENAMNEITFESIENRFPPITEEGFNKSKSEAQVLLVKIKKLMDQYVSTEYAVEYYRYIFENGKGSLILNNPTIELDFENTRCLFQSIVDTFGELRMKLREIIYIQSSF</sequence>
<accession>U2M348</accession>
<dbReference type="eggNOG" id="ENOG5032551">
    <property type="taxonomic scope" value="Bacteria"/>
</dbReference>
<organism evidence="1 2">
    <name type="scientific">Ruminococcus callidus ATCC 27760</name>
    <dbReference type="NCBI Taxonomy" id="411473"/>
    <lineage>
        <taxon>Bacteria</taxon>
        <taxon>Bacillati</taxon>
        <taxon>Bacillota</taxon>
        <taxon>Clostridia</taxon>
        <taxon>Eubacteriales</taxon>
        <taxon>Oscillospiraceae</taxon>
        <taxon>Ruminococcus</taxon>
    </lineage>
</organism>
<dbReference type="STRING" id="411473.RUMCAL_01466"/>
<evidence type="ECO:0000313" key="2">
    <source>
        <dbReference type="Proteomes" id="UP000016662"/>
    </source>
</evidence>
<evidence type="ECO:0008006" key="3">
    <source>
        <dbReference type="Google" id="ProtNLM"/>
    </source>
</evidence>
<dbReference type="EMBL" id="AWVF01000178">
    <property type="protein sequence ID" value="ERJ96179.1"/>
    <property type="molecule type" value="Genomic_DNA"/>
</dbReference>
<gene>
    <name evidence="1" type="ORF">RUMCAL_01466</name>
</gene>
<name>U2M348_9FIRM</name>
<protein>
    <recommendedName>
        <fullName evidence="3">HEPN domain-containing protein</fullName>
    </recommendedName>
</protein>
<dbReference type="HOGENOM" id="CLU_1224011_0_0_9"/>
<dbReference type="AlphaFoldDB" id="U2M348"/>
<dbReference type="OrthoDB" id="9969868at2"/>
<evidence type="ECO:0000313" key="1">
    <source>
        <dbReference type="EMBL" id="ERJ96179.1"/>
    </source>
</evidence>
<reference evidence="1 2" key="1">
    <citation type="submission" date="2013-07" db="EMBL/GenBank/DDBJ databases">
        <authorList>
            <person name="Weinstock G."/>
            <person name="Sodergren E."/>
            <person name="Wylie T."/>
            <person name="Fulton L."/>
            <person name="Fulton R."/>
            <person name="Fronick C."/>
            <person name="O'Laughlin M."/>
            <person name="Godfrey J."/>
            <person name="Miner T."/>
            <person name="Herter B."/>
            <person name="Appelbaum E."/>
            <person name="Cordes M."/>
            <person name="Lek S."/>
            <person name="Wollam A."/>
            <person name="Pepin K.H."/>
            <person name="Palsikar V.B."/>
            <person name="Mitreva M."/>
            <person name="Wilson R.K."/>
        </authorList>
    </citation>
    <scope>NUCLEOTIDE SEQUENCE [LARGE SCALE GENOMIC DNA]</scope>
    <source>
        <strain evidence="1 2">ATCC 27760</strain>
    </source>
</reference>
<comment type="caution">
    <text evidence="1">The sequence shown here is derived from an EMBL/GenBank/DDBJ whole genome shotgun (WGS) entry which is preliminary data.</text>
</comment>